<evidence type="ECO:0000256" key="4">
    <source>
        <dbReference type="ARBA" id="ARBA00023159"/>
    </source>
</evidence>
<dbReference type="EMBL" id="NPMS01000008">
    <property type="protein sequence ID" value="OZU87708.1"/>
    <property type="molecule type" value="Genomic_DNA"/>
</dbReference>
<keyword evidence="3" id="KW-0805">Transcription regulation</keyword>
<dbReference type="InterPro" id="IPR050661">
    <property type="entry name" value="BglG_antiterminators"/>
</dbReference>
<evidence type="ECO:0000313" key="8">
    <source>
        <dbReference type="EMBL" id="OZU87708.1"/>
    </source>
</evidence>
<dbReference type="Proteomes" id="UP000216498">
    <property type="component" value="Unassembled WGS sequence"/>
</dbReference>
<feature type="domain" description="PRD" evidence="7">
    <location>
        <begin position="167"/>
        <end position="274"/>
    </location>
</feature>
<dbReference type="PROSITE" id="PS00654">
    <property type="entry name" value="PRD_1"/>
    <property type="match status" value="1"/>
</dbReference>
<dbReference type="PANTHER" id="PTHR30185:SF15">
    <property type="entry name" value="CRYPTIC BETA-GLUCOSIDE BGL OPERON ANTITERMINATOR"/>
    <property type="match status" value="1"/>
</dbReference>
<dbReference type="OrthoDB" id="9813552at2"/>
<evidence type="ECO:0000259" key="7">
    <source>
        <dbReference type="PROSITE" id="PS51372"/>
    </source>
</evidence>
<keyword evidence="9" id="KW-1185">Reference proteome</keyword>
<sequence>MKITKILNNNAVVVMDKNEEKIAIGGGVGFNKGKNDIVNNAKIEKLFVLKENEKLQRLFARIPEEHILIAEEIIAYAEEMLNTKLDEHIRLALTDHISFAIEREKKGIHLRNKLLQEVKVLYKKEFEIGLWALDHVEEKLQIRMPIDEAAFIALHIHAMKIQGGDLHEIVRLTSILKDMVQTINDDLDITVEEDDIAYERLITHLRFAIMRLNSNELHTMDEEMFKMMKKKFTLSFNCAKKVADKLDTEHGITLPEEELGYITLHIERLRSLQS</sequence>
<dbReference type="PROSITE" id="PS51372">
    <property type="entry name" value="PRD_2"/>
    <property type="match status" value="2"/>
</dbReference>
<dbReference type="Gene3D" id="2.30.24.10">
    <property type="entry name" value="CAT RNA-binding domain"/>
    <property type="match status" value="1"/>
</dbReference>
<dbReference type="SMART" id="SM01061">
    <property type="entry name" value="CAT_RBD"/>
    <property type="match status" value="1"/>
</dbReference>
<dbReference type="PANTHER" id="PTHR30185">
    <property type="entry name" value="CRYPTIC BETA-GLUCOSIDE BGL OPERON ANTITERMINATOR"/>
    <property type="match status" value="1"/>
</dbReference>
<dbReference type="InterPro" id="IPR036634">
    <property type="entry name" value="PRD_sf"/>
</dbReference>
<dbReference type="RefSeq" id="WP_094886736.1">
    <property type="nucleotide sequence ID" value="NZ_NPMS01000008.1"/>
</dbReference>
<name>A0A265N6R7_9BACI</name>
<evidence type="ECO:0000256" key="5">
    <source>
        <dbReference type="ARBA" id="ARBA00023163"/>
    </source>
</evidence>
<organism evidence="8 9">
    <name type="scientific">Virgibacillus indicus</name>
    <dbReference type="NCBI Taxonomy" id="2024554"/>
    <lineage>
        <taxon>Bacteria</taxon>
        <taxon>Bacillati</taxon>
        <taxon>Bacillota</taxon>
        <taxon>Bacilli</taxon>
        <taxon>Bacillales</taxon>
        <taxon>Bacillaceae</taxon>
        <taxon>Virgibacillus</taxon>
    </lineage>
</organism>
<dbReference type="SUPFAM" id="SSF50151">
    <property type="entry name" value="SacY-like RNA-binding domain"/>
    <property type="match status" value="1"/>
</dbReference>
<comment type="similarity">
    <text evidence="6">Belongs to the transcriptional antiterminator BglG family.</text>
</comment>
<comment type="caution">
    <text evidence="8">The sequence shown here is derived from an EMBL/GenBank/DDBJ whole genome shotgun (WGS) entry which is preliminary data.</text>
</comment>
<reference evidence="8 9" key="1">
    <citation type="submission" date="2017-08" db="EMBL/GenBank/DDBJ databases">
        <title>Virgibacillus indicus sp. nov. and Virgibacillus profoundi sp. nov, two moderately halophilic bacteria isolated from marine sediment by using the Microfluidic Streak Plate.</title>
        <authorList>
            <person name="Xu B."/>
            <person name="Hu B."/>
            <person name="Wang J."/>
            <person name="Zhu Y."/>
            <person name="Huang L."/>
            <person name="Du W."/>
            <person name="Huang Y."/>
        </authorList>
    </citation>
    <scope>NUCLEOTIDE SEQUENCE [LARGE SCALE GENOMIC DNA]</scope>
    <source>
        <strain evidence="8 9">IO3-P2-C2</strain>
    </source>
</reference>
<dbReference type="Gene3D" id="1.10.1790.10">
    <property type="entry name" value="PRD domain"/>
    <property type="match status" value="2"/>
</dbReference>
<evidence type="ECO:0000256" key="2">
    <source>
        <dbReference type="ARBA" id="ARBA00022884"/>
    </source>
</evidence>
<protein>
    <submittedName>
        <fullName evidence="8">Levansucrase</fullName>
    </submittedName>
</protein>
<evidence type="ECO:0000256" key="6">
    <source>
        <dbReference type="ARBA" id="ARBA00038510"/>
    </source>
</evidence>
<feature type="domain" description="PRD" evidence="7">
    <location>
        <begin position="61"/>
        <end position="166"/>
    </location>
</feature>
<dbReference type="InterPro" id="IPR001550">
    <property type="entry name" value="Transcrpt_antitermin_CS"/>
</dbReference>
<keyword evidence="2" id="KW-0694">RNA-binding</keyword>
<evidence type="ECO:0000313" key="9">
    <source>
        <dbReference type="Proteomes" id="UP000216498"/>
    </source>
</evidence>
<evidence type="ECO:0000256" key="1">
    <source>
        <dbReference type="ARBA" id="ARBA00022737"/>
    </source>
</evidence>
<evidence type="ECO:0000256" key="3">
    <source>
        <dbReference type="ARBA" id="ARBA00023015"/>
    </source>
</evidence>
<keyword evidence="1" id="KW-0677">Repeat</keyword>
<dbReference type="InterPro" id="IPR011608">
    <property type="entry name" value="PRD"/>
</dbReference>
<dbReference type="GO" id="GO:0045893">
    <property type="term" value="P:positive regulation of DNA-templated transcription"/>
    <property type="evidence" value="ECO:0007669"/>
    <property type="project" value="InterPro"/>
</dbReference>
<dbReference type="GO" id="GO:0003723">
    <property type="term" value="F:RNA binding"/>
    <property type="evidence" value="ECO:0007669"/>
    <property type="project" value="UniProtKB-KW"/>
</dbReference>
<dbReference type="InterPro" id="IPR004341">
    <property type="entry name" value="CAT_RNA-bd_dom"/>
</dbReference>
<keyword evidence="5" id="KW-0804">Transcription</keyword>
<keyword evidence="4" id="KW-0010">Activator</keyword>
<dbReference type="Pfam" id="PF03123">
    <property type="entry name" value="CAT_RBD"/>
    <property type="match status" value="1"/>
</dbReference>
<dbReference type="InterPro" id="IPR036650">
    <property type="entry name" value="CAT_RNA-bd_dom_sf"/>
</dbReference>
<dbReference type="AlphaFoldDB" id="A0A265N6R7"/>
<gene>
    <name evidence="8" type="ORF">CIL03_15190</name>
</gene>
<dbReference type="Pfam" id="PF00874">
    <property type="entry name" value="PRD"/>
    <property type="match status" value="2"/>
</dbReference>
<dbReference type="SUPFAM" id="SSF63520">
    <property type="entry name" value="PTS-regulatory domain, PRD"/>
    <property type="match status" value="2"/>
</dbReference>
<accession>A0A265N6R7</accession>
<proteinExistence type="inferred from homology"/>